<reference evidence="6 7" key="1">
    <citation type="journal article" date="2016" name="Nat. Commun.">
        <title>Thousands of microbial genomes shed light on interconnected biogeochemical processes in an aquifer system.</title>
        <authorList>
            <person name="Anantharaman K."/>
            <person name="Brown C.T."/>
            <person name="Hug L.A."/>
            <person name="Sharon I."/>
            <person name="Castelle C.J."/>
            <person name="Probst A.J."/>
            <person name="Thomas B.C."/>
            <person name="Singh A."/>
            <person name="Wilkins M.J."/>
            <person name="Karaoz U."/>
            <person name="Brodie E.L."/>
            <person name="Williams K.H."/>
            <person name="Hubbard S.S."/>
            <person name="Banfield J.F."/>
        </authorList>
    </citation>
    <scope>NUCLEOTIDE SEQUENCE [LARGE SCALE GENOMIC DNA]</scope>
</reference>
<feature type="active site" description="Proton acceptor" evidence="4">
    <location>
        <position position="90"/>
    </location>
</feature>
<dbReference type="Pfam" id="PF01702">
    <property type="entry name" value="TGT"/>
    <property type="match status" value="1"/>
</dbReference>
<accession>A0A1G1YLG2</accession>
<keyword evidence="1 4" id="KW-0328">Glycosyltransferase</keyword>
<dbReference type="HAMAP" id="MF_00168">
    <property type="entry name" value="Q_tRNA_Tgt"/>
    <property type="match status" value="1"/>
</dbReference>
<gene>
    <name evidence="4" type="primary">tgt</name>
    <name evidence="6" type="ORF">A3A02_00095</name>
</gene>
<evidence type="ECO:0000256" key="1">
    <source>
        <dbReference type="ARBA" id="ARBA00022676"/>
    </source>
</evidence>
<dbReference type="SUPFAM" id="SSF51713">
    <property type="entry name" value="tRNA-guanine transglycosylase"/>
    <property type="match status" value="1"/>
</dbReference>
<evidence type="ECO:0000259" key="5">
    <source>
        <dbReference type="Pfam" id="PF01702"/>
    </source>
</evidence>
<feature type="region of interest" description="RNA binding" evidence="4">
    <location>
        <begin position="253"/>
        <end position="259"/>
    </location>
</feature>
<comment type="function">
    <text evidence="4">Catalyzes the base-exchange of a guanine (G) residue with the queuine precursor 7-aminomethyl-7-deazaguanine (PreQ1) at position 34 (anticodon wobble position) in tRNAs with GU(N) anticodons (tRNA-Asp, -Asn, -His and -Tyr). Catalysis occurs through a double-displacement mechanism. The nucleophile active site attacks the C1' of nucleotide 34 to detach the guanine base from the RNA, forming a covalent enzyme-RNA intermediate. The proton acceptor active site deprotonates the incoming PreQ1, allowing a nucleophilic attack on the C1' of the ribose to form the product. After dissociation, two additional enzymatic reactions on the tRNA convert PreQ1 to queuine (Q), resulting in the hypermodified nucleoside queuosine (7-(((4,5-cis-dihydroxy-2-cyclopenten-1-yl)amino)methyl)-7-deazaguanosine).</text>
</comment>
<comment type="similarity">
    <text evidence="4">Belongs to the queuine tRNA-ribosyltransferase family.</text>
</comment>
<dbReference type="AlphaFoldDB" id="A0A1G1YLG2"/>
<keyword evidence="2 4" id="KW-0808">Transferase</keyword>
<dbReference type="NCBIfam" id="TIGR00430">
    <property type="entry name" value="Q_tRNA_tgt"/>
    <property type="match status" value="1"/>
</dbReference>
<proteinExistence type="inferred from homology"/>
<comment type="caution">
    <text evidence="6">The sequence shown here is derived from an EMBL/GenBank/DDBJ whole genome shotgun (WGS) entry which is preliminary data.</text>
</comment>
<dbReference type="GO" id="GO:0008479">
    <property type="term" value="F:tRNA-guanosine(34) queuine transglycosylase activity"/>
    <property type="evidence" value="ECO:0007669"/>
    <property type="project" value="UniProtKB-UniRule"/>
</dbReference>
<comment type="caution">
    <text evidence="4">Lacks conserved residue(s) required for the propagation of feature annotation.</text>
</comment>
<dbReference type="EC" id="2.4.2.29" evidence="4"/>
<dbReference type="InterPro" id="IPR004803">
    <property type="entry name" value="TGT"/>
</dbReference>
<evidence type="ECO:0000256" key="3">
    <source>
        <dbReference type="ARBA" id="ARBA00022694"/>
    </source>
</evidence>
<keyword evidence="4" id="KW-0671">Queuosine biosynthesis</keyword>
<dbReference type="Gene3D" id="3.20.20.105">
    <property type="entry name" value="Queuine tRNA-ribosyltransferase-like"/>
    <property type="match status" value="1"/>
</dbReference>
<feature type="binding site" evidence="4">
    <location>
        <position position="144"/>
    </location>
    <ligand>
        <name>substrate</name>
    </ligand>
</feature>
<dbReference type="InterPro" id="IPR050076">
    <property type="entry name" value="ArchSynthase1/Queuine_TRR"/>
</dbReference>
<dbReference type="Proteomes" id="UP000177376">
    <property type="component" value="Unassembled WGS sequence"/>
</dbReference>
<evidence type="ECO:0000256" key="4">
    <source>
        <dbReference type="HAMAP-Rule" id="MF_00168"/>
    </source>
</evidence>
<dbReference type="InterPro" id="IPR036511">
    <property type="entry name" value="TGT-like_sf"/>
</dbReference>
<dbReference type="PANTHER" id="PTHR46499:SF1">
    <property type="entry name" value="QUEUINE TRNA-RIBOSYLTRANSFERASE"/>
    <property type="match status" value="1"/>
</dbReference>
<evidence type="ECO:0000313" key="7">
    <source>
        <dbReference type="Proteomes" id="UP000177376"/>
    </source>
</evidence>
<evidence type="ECO:0000313" key="6">
    <source>
        <dbReference type="EMBL" id="OGY53104.1"/>
    </source>
</evidence>
<keyword evidence="3 4" id="KW-0819">tRNA processing</keyword>
<comment type="pathway">
    <text evidence="4">tRNA modification; tRNA-queuosine biosynthesis.</text>
</comment>
<evidence type="ECO:0000256" key="2">
    <source>
        <dbReference type="ARBA" id="ARBA00022679"/>
    </source>
</evidence>
<name>A0A1G1YLG2_9BACT</name>
<dbReference type="GO" id="GO:0008616">
    <property type="term" value="P:tRNA queuosine(34) biosynthetic process"/>
    <property type="evidence" value="ECO:0007669"/>
    <property type="project" value="UniProtKB-UniRule"/>
</dbReference>
<feature type="region of interest" description="RNA binding; important for wobble base 34 recognition" evidence="4">
    <location>
        <begin position="277"/>
        <end position="281"/>
    </location>
</feature>
<feature type="binding site" evidence="4">
    <location>
        <position position="222"/>
    </location>
    <ligand>
        <name>substrate</name>
    </ligand>
</feature>
<dbReference type="GO" id="GO:0005737">
    <property type="term" value="C:cytoplasm"/>
    <property type="evidence" value="ECO:0007669"/>
    <property type="project" value="TreeGrafter"/>
</dbReference>
<dbReference type="EMBL" id="MHIM01000004">
    <property type="protein sequence ID" value="OGY53104.1"/>
    <property type="molecule type" value="Genomic_DNA"/>
</dbReference>
<dbReference type="NCBIfam" id="TIGR00449">
    <property type="entry name" value="tgt_general"/>
    <property type="match status" value="1"/>
</dbReference>
<protein>
    <recommendedName>
        <fullName evidence="4">Queuine tRNA-ribosyltransferase</fullName>
        <ecNumber evidence="4">2.4.2.29</ecNumber>
    </recommendedName>
    <alternativeName>
        <fullName evidence="4">Guanine insertion enzyme</fullName>
    </alternativeName>
    <alternativeName>
        <fullName evidence="4">tRNA-guanine transglycosylase</fullName>
    </alternativeName>
</protein>
<sequence>MYKLLKTSQKSQARLGILKTAHGDIPTPFFMPLATKAAVKNLTADEVKGLGAEIILANTYHLYLQPGLKVLEKIGGLHKLMNWSGPILTDSGGFQVFSLAKIRKIMPYGVEFSSPIDGSKHVLTPKKVLEIQKIIGSDIAMILDVCPSSKENKSKIKAAVDLTTIWAKEASQEIKKTRKPENNKSRNQLFFGIIQGGLYKDLRLKSLNDLVSLGWDGYAIGGLAVGESPKEMYKVLDYLTPAMPKDKPRYLMGVGTPANIIEAVKRGVDMFDCVIPTREARHGRLYCFPSLPRRGLRGGWPTVGQFLPGLSLGKEGKFYTTINITNARFRSDKTPINNTNLKQYSRAYLHHLFKTKEPLAMRLATLNNLEFYLTLMVEIRQAISRGKL</sequence>
<dbReference type="InterPro" id="IPR002616">
    <property type="entry name" value="tRNA_ribo_trans-like"/>
</dbReference>
<dbReference type="PANTHER" id="PTHR46499">
    <property type="entry name" value="QUEUINE TRNA-RIBOSYLTRANSFERASE"/>
    <property type="match status" value="1"/>
</dbReference>
<organism evidence="6 7">
    <name type="scientific">Candidatus Buchananbacteria bacterium RIFCSPLOWO2_01_FULL_39_33</name>
    <dbReference type="NCBI Taxonomy" id="1797543"/>
    <lineage>
        <taxon>Bacteria</taxon>
        <taxon>Candidatus Buchananiibacteriota</taxon>
    </lineage>
</organism>
<feature type="active site" description="Nucleophile" evidence="4">
    <location>
        <position position="272"/>
    </location>
</feature>
<feature type="binding site" evidence="4">
    <location>
        <position position="195"/>
    </location>
    <ligand>
        <name>substrate</name>
    </ligand>
</feature>
<dbReference type="UniPathway" id="UPA00392"/>
<feature type="binding site" evidence="4">
    <location>
        <begin position="90"/>
        <end position="94"/>
    </location>
    <ligand>
        <name>substrate</name>
    </ligand>
</feature>
<comment type="catalytic activity">
    <reaction evidence="4">
        <text>7-aminomethyl-7-carbaguanine + guanosine(34) in tRNA = 7-aminomethyl-7-carbaguanosine(34) in tRNA + guanine</text>
        <dbReference type="Rhea" id="RHEA:24104"/>
        <dbReference type="Rhea" id="RHEA-COMP:10341"/>
        <dbReference type="Rhea" id="RHEA-COMP:10342"/>
        <dbReference type="ChEBI" id="CHEBI:16235"/>
        <dbReference type="ChEBI" id="CHEBI:58703"/>
        <dbReference type="ChEBI" id="CHEBI:74269"/>
        <dbReference type="ChEBI" id="CHEBI:82833"/>
        <dbReference type="EC" id="2.4.2.29"/>
    </reaction>
</comment>
<feature type="domain" description="tRNA-guanine(15) transglycosylase-like" evidence="5">
    <location>
        <begin position="12"/>
        <end position="388"/>
    </location>
</feature>
<comment type="subunit">
    <text evidence="4">Homodimer. Within each dimer, one monomer is responsible for RNA recognition and catalysis, while the other monomer binds to the replacement base PreQ1.</text>
</comment>